<evidence type="ECO:0000313" key="1">
    <source>
        <dbReference type="EMBL" id="OGE06417.1"/>
    </source>
</evidence>
<dbReference type="Proteomes" id="UP000177747">
    <property type="component" value="Unassembled WGS sequence"/>
</dbReference>
<reference evidence="1 2" key="1">
    <citation type="journal article" date="2016" name="Nat. Commun.">
        <title>Thousands of microbial genomes shed light on interconnected biogeochemical processes in an aquifer system.</title>
        <authorList>
            <person name="Anantharaman K."/>
            <person name="Brown C.T."/>
            <person name="Hug L.A."/>
            <person name="Sharon I."/>
            <person name="Castelle C.J."/>
            <person name="Probst A.J."/>
            <person name="Thomas B.C."/>
            <person name="Singh A."/>
            <person name="Wilkins M.J."/>
            <person name="Karaoz U."/>
            <person name="Brodie E.L."/>
            <person name="Williams K.H."/>
            <person name="Hubbard S.S."/>
            <person name="Banfield J.F."/>
        </authorList>
    </citation>
    <scope>NUCLEOTIDE SEQUENCE [LARGE SCALE GENOMIC DNA]</scope>
</reference>
<evidence type="ECO:0008006" key="3">
    <source>
        <dbReference type="Google" id="ProtNLM"/>
    </source>
</evidence>
<organism evidence="1 2">
    <name type="scientific">Candidatus Curtissbacteria bacterium RIFCSPLOWO2_02_41_11</name>
    <dbReference type="NCBI Taxonomy" id="1797731"/>
    <lineage>
        <taxon>Bacteria</taxon>
        <taxon>Candidatus Curtissiibacteriota</taxon>
    </lineage>
</organism>
<gene>
    <name evidence="1" type="ORF">A2W70_00955</name>
</gene>
<dbReference type="AlphaFoldDB" id="A0A1F5HQG9"/>
<accession>A0A1F5HQG9</accession>
<comment type="caution">
    <text evidence="1">The sequence shown here is derived from an EMBL/GenBank/DDBJ whole genome shotgun (WGS) entry which is preliminary data.</text>
</comment>
<name>A0A1F5HQG9_9BACT</name>
<dbReference type="EMBL" id="MFBU01000015">
    <property type="protein sequence ID" value="OGE06417.1"/>
    <property type="molecule type" value="Genomic_DNA"/>
</dbReference>
<evidence type="ECO:0000313" key="2">
    <source>
        <dbReference type="Proteomes" id="UP000177747"/>
    </source>
</evidence>
<dbReference type="STRING" id="1797731.A2W70_00955"/>
<protein>
    <recommendedName>
        <fullName evidence="3">Response regulatory domain-containing protein</fullName>
    </recommendedName>
</protein>
<proteinExistence type="predicted"/>
<sequence>MEEFFMPEQEPQPKEKIKAIIVCDDERAEPLERLLEKNGIEVLGRFNNPLCTEIRAFWEKEERFDVAIIHTYEERGRQFVQDARKVNPNVFILTFSAGKKILRFGDTFIVDTGRNRGEMVERIREGIETKRKTAKPITRSLP</sequence>